<dbReference type="STRING" id="742725.HMPREF9450_01023"/>
<dbReference type="CDD" id="cd02947">
    <property type="entry name" value="TRX_family"/>
    <property type="match status" value="1"/>
</dbReference>
<dbReference type="HOGENOM" id="CLU_090389_8_2_10"/>
<dbReference type="EMBL" id="ADLD01000009">
    <property type="protein sequence ID" value="EHB92819.1"/>
    <property type="molecule type" value="Genomic_DNA"/>
</dbReference>
<evidence type="ECO:0000256" key="1">
    <source>
        <dbReference type="ARBA" id="ARBA00023284"/>
    </source>
</evidence>
<feature type="signal peptide" evidence="2">
    <location>
        <begin position="1"/>
        <end position="20"/>
    </location>
</feature>
<gene>
    <name evidence="4" type="ORF">HMPREF9450_01023</name>
</gene>
<keyword evidence="2" id="KW-0732">Signal</keyword>
<dbReference type="eggNOG" id="COG1331">
    <property type="taxonomic scope" value="Bacteria"/>
</dbReference>
<dbReference type="PANTHER" id="PTHR10438:SF468">
    <property type="entry name" value="THIOREDOXIN-1-RELATED"/>
    <property type="match status" value="1"/>
</dbReference>
<accession>G5H7I0</accession>
<dbReference type="InterPro" id="IPR017937">
    <property type="entry name" value="Thioredoxin_CS"/>
</dbReference>
<dbReference type="InterPro" id="IPR013766">
    <property type="entry name" value="Thioredoxin_domain"/>
</dbReference>
<dbReference type="SUPFAM" id="SSF52833">
    <property type="entry name" value="Thioredoxin-like"/>
    <property type="match status" value="1"/>
</dbReference>
<evidence type="ECO:0000313" key="5">
    <source>
        <dbReference type="Proteomes" id="UP000006008"/>
    </source>
</evidence>
<organism evidence="4 5">
    <name type="scientific">Alistipes indistinctus YIT 12060</name>
    <dbReference type="NCBI Taxonomy" id="742725"/>
    <lineage>
        <taxon>Bacteria</taxon>
        <taxon>Pseudomonadati</taxon>
        <taxon>Bacteroidota</taxon>
        <taxon>Bacteroidia</taxon>
        <taxon>Bacteroidales</taxon>
        <taxon>Rikenellaceae</taxon>
        <taxon>Alistipes</taxon>
    </lineage>
</organism>
<keyword evidence="5" id="KW-1185">Reference proteome</keyword>
<evidence type="ECO:0000259" key="3">
    <source>
        <dbReference type="PROSITE" id="PS51352"/>
    </source>
</evidence>
<dbReference type="Gene3D" id="3.40.30.10">
    <property type="entry name" value="Glutaredoxin"/>
    <property type="match status" value="1"/>
</dbReference>
<sequence>MKKFLMVALFALMGATVLKAQNNGVKFIEDKPLSDVLAQAGKANKYAFVDVYATWCGPCKYMTSQVFPQAAAGDYFNKTFVNAKYDAEKGEGVTVAKTYRVTAYPTFLILNSKGEEVGRLLGGAKTPEDFIARVKAELENIGK</sequence>
<feature type="domain" description="Thioredoxin" evidence="3">
    <location>
        <begin position="6"/>
        <end position="139"/>
    </location>
</feature>
<dbReference type="PROSITE" id="PS00194">
    <property type="entry name" value="THIOREDOXIN_1"/>
    <property type="match status" value="1"/>
</dbReference>
<keyword evidence="1" id="KW-0676">Redox-active center</keyword>
<reference evidence="4 5" key="1">
    <citation type="submission" date="2011-08" db="EMBL/GenBank/DDBJ databases">
        <title>The Genome Sequence of Alistipes indistinctus YIT 12060.</title>
        <authorList>
            <consortium name="The Broad Institute Genome Sequencing Platform"/>
            <person name="Earl A."/>
            <person name="Ward D."/>
            <person name="Feldgarden M."/>
            <person name="Gevers D."/>
            <person name="Morotomi M."/>
            <person name="Young S.K."/>
            <person name="Zeng Q."/>
            <person name="Gargeya S."/>
            <person name="Fitzgerald M."/>
            <person name="Haas B."/>
            <person name="Abouelleil A."/>
            <person name="Alvarado L."/>
            <person name="Arachchi H.M."/>
            <person name="Berlin A."/>
            <person name="Brown A."/>
            <person name="Chapman S.B."/>
            <person name="Chen Z."/>
            <person name="Dunbar C."/>
            <person name="Freedman E."/>
            <person name="Gearin G."/>
            <person name="Gellesch M."/>
            <person name="Goldberg J."/>
            <person name="Griggs A."/>
            <person name="Gujja S."/>
            <person name="Heiman D."/>
            <person name="Howarth C."/>
            <person name="Larson L."/>
            <person name="Lui A."/>
            <person name="MacDonald P.J.P."/>
            <person name="Montmayeur A."/>
            <person name="Murphy C."/>
            <person name="Neiman D."/>
            <person name="Pearson M."/>
            <person name="Priest M."/>
            <person name="Roberts A."/>
            <person name="Saif S."/>
            <person name="Shea T."/>
            <person name="Shenoy N."/>
            <person name="Sisk P."/>
            <person name="Stolte C."/>
            <person name="Sykes S."/>
            <person name="Wortman J."/>
            <person name="Nusbaum C."/>
            <person name="Birren B."/>
        </authorList>
    </citation>
    <scope>NUCLEOTIDE SEQUENCE [LARGE SCALE GENOMIC DNA]</scope>
    <source>
        <strain evidence="4 5">YIT 12060</strain>
    </source>
</reference>
<dbReference type="PATRIC" id="fig|742725.3.peg.1081"/>
<dbReference type="InterPro" id="IPR050620">
    <property type="entry name" value="Thioredoxin_H-type-like"/>
</dbReference>
<dbReference type="PANTHER" id="PTHR10438">
    <property type="entry name" value="THIOREDOXIN"/>
    <property type="match status" value="1"/>
</dbReference>
<dbReference type="Pfam" id="PF00085">
    <property type="entry name" value="Thioredoxin"/>
    <property type="match status" value="1"/>
</dbReference>
<feature type="chain" id="PRO_5003477754" description="Thioredoxin domain-containing protein" evidence="2">
    <location>
        <begin position="21"/>
        <end position="143"/>
    </location>
</feature>
<dbReference type="AlphaFoldDB" id="G5H7I0"/>
<protein>
    <recommendedName>
        <fullName evidence="3">Thioredoxin domain-containing protein</fullName>
    </recommendedName>
</protein>
<dbReference type="RefSeq" id="WP_009133829.1">
    <property type="nucleotide sequence ID" value="NZ_JH370371.1"/>
</dbReference>
<dbReference type="PROSITE" id="PS51352">
    <property type="entry name" value="THIOREDOXIN_2"/>
    <property type="match status" value="1"/>
</dbReference>
<dbReference type="InterPro" id="IPR036249">
    <property type="entry name" value="Thioredoxin-like_sf"/>
</dbReference>
<proteinExistence type="predicted"/>
<comment type="caution">
    <text evidence="4">The sequence shown here is derived from an EMBL/GenBank/DDBJ whole genome shotgun (WGS) entry which is preliminary data.</text>
</comment>
<evidence type="ECO:0000313" key="4">
    <source>
        <dbReference type="EMBL" id="EHB92819.1"/>
    </source>
</evidence>
<evidence type="ECO:0000256" key="2">
    <source>
        <dbReference type="SAM" id="SignalP"/>
    </source>
</evidence>
<dbReference type="OrthoDB" id="1099736at2"/>
<name>G5H7I0_9BACT</name>
<dbReference type="Proteomes" id="UP000006008">
    <property type="component" value="Unassembled WGS sequence"/>
</dbReference>